<comment type="caution">
    <text evidence="3">The sequence shown here is derived from an EMBL/GenBank/DDBJ whole genome shotgun (WGS) entry which is preliminary data.</text>
</comment>
<dbReference type="Pfam" id="PF16064">
    <property type="entry name" value="DUF4806"/>
    <property type="match status" value="1"/>
</dbReference>
<dbReference type="Proteomes" id="UP000230066">
    <property type="component" value="Unassembled WGS sequence"/>
</dbReference>
<feature type="compositionally biased region" description="Low complexity" evidence="1">
    <location>
        <begin position="261"/>
        <end position="272"/>
    </location>
</feature>
<organism evidence="3 4">
    <name type="scientific">Fasciola hepatica</name>
    <name type="common">Liver fluke</name>
    <dbReference type="NCBI Taxonomy" id="6192"/>
    <lineage>
        <taxon>Eukaryota</taxon>
        <taxon>Metazoa</taxon>
        <taxon>Spiralia</taxon>
        <taxon>Lophotrochozoa</taxon>
        <taxon>Platyhelminthes</taxon>
        <taxon>Trematoda</taxon>
        <taxon>Digenea</taxon>
        <taxon>Plagiorchiida</taxon>
        <taxon>Echinostomata</taxon>
        <taxon>Echinostomatoidea</taxon>
        <taxon>Fasciolidae</taxon>
        <taxon>Fasciola</taxon>
    </lineage>
</organism>
<feature type="domain" description="DUF4806" evidence="2">
    <location>
        <begin position="294"/>
        <end position="366"/>
    </location>
</feature>
<name>A0A4E0R9I1_FASHE</name>
<sequence length="448" mass="50954">MVRGNHLRSLMYVVVKFRRGCEVALVSSKWLRGSSTYWPPIRSEYKRAQMVRAHVKPGSNWQLHEITVLYHHTDYDMAVRRLSLVESHSAGDSVKRSTRKRKRPERLIESMESDASHEEPRSFESRASISPTTLKAQETTQIIQSSKSTVLSLESPIVAHNSPTQSAQSRFANNTERFIEIMEHLLTKLDESMIYQRELDRKLTLLLARESPLSALRRSTAEAVVAAVNPHQQNDINNNSINSAENDAGNQYSNTKRVRNGRSSNSSNNNSTERCRRIKSQTQNHIVVSSDDAPPLQLPLYRMRDFENFERQLDEPAMFETMVAKLSDVQGNSLNEVVRSLLKRLFATPLAMRINWTGRNAKKEFQGSNACSLVLETCNHIPATAEANQMEIEAFIKFWFRTNCDRERIRLKRARVGAPLNRASRNSVGQFAGVKSPDPTSVCTPQTQ</sequence>
<accession>A0A4E0R9I1</accession>
<evidence type="ECO:0000313" key="4">
    <source>
        <dbReference type="Proteomes" id="UP000230066"/>
    </source>
</evidence>
<dbReference type="InterPro" id="IPR032071">
    <property type="entry name" value="DUF4806"/>
</dbReference>
<evidence type="ECO:0000313" key="3">
    <source>
        <dbReference type="EMBL" id="THD22904.1"/>
    </source>
</evidence>
<feature type="compositionally biased region" description="Polar residues" evidence="1">
    <location>
        <begin position="438"/>
        <end position="448"/>
    </location>
</feature>
<gene>
    <name evidence="3" type="ORF">D915_005795</name>
</gene>
<proteinExistence type="predicted"/>
<reference evidence="3" key="1">
    <citation type="submission" date="2019-03" db="EMBL/GenBank/DDBJ databases">
        <title>Improved annotation for the trematode Fasciola hepatica.</title>
        <authorList>
            <person name="Choi Y.-J."/>
            <person name="Martin J."/>
            <person name="Mitreva M."/>
        </authorList>
    </citation>
    <scope>NUCLEOTIDE SEQUENCE [LARGE SCALE GENOMIC DNA]</scope>
</reference>
<dbReference type="PANTHER" id="PTHR34153:SF2">
    <property type="entry name" value="SI:CH211-262H13.3-RELATED"/>
    <property type="match status" value="1"/>
</dbReference>
<feature type="compositionally biased region" description="Basic and acidic residues" evidence="1">
    <location>
        <begin position="105"/>
        <end position="124"/>
    </location>
</feature>
<feature type="compositionally biased region" description="Polar residues" evidence="1">
    <location>
        <begin position="125"/>
        <end position="137"/>
    </location>
</feature>
<feature type="region of interest" description="Disordered" evidence="1">
    <location>
        <begin position="89"/>
        <end position="137"/>
    </location>
</feature>
<dbReference type="AlphaFoldDB" id="A0A4E0R9I1"/>
<feature type="compositionally biased region" description="Low complexity" evidence="1">
    <location>
        <begin position="232"/>
        <end position="248"/>
    </location>
</feature>
<evidence type="ECO:0000259" key="2">
    <source>
        <dbReference type="Pfam" id="PF16064"/>
    </source>
</evidence>
<protein>
    <recommendedName>
        <fullName evidence="2">DUF4806 domain-containing protein</fullName>
    </recommendedName>
</protein>
<dbReference type="PANTHER" id="PTHR34153">
    <property type="entry name" value="SI:CH211-262H13.3-RELATED-RELATED"/>
    <property type="match status" value="1"/>
</dbReference>
<feature type="region of interest" description="Disordered" evidence="1">
    <location>
        <begin position="428"/>
        <end position="448"/>
    </location>
</feature>
<dbReference type="EMBL" id="JXXN02002453">
    <property type="protein sequence ID" value="THD22904.1"/>
    <property type="molecule type" value="Genomic_DNA"/>
</dbReference>
<keyword evidence="4" id="KW-1185">Reference proteome</keyword>
<evidence type="ECO:0000256" key="1">
    <source>
        <dbReference type="SAM" id="MobiDB-lite"/>
    </source>
</evidence>
<feature type="region of interest" description="Disordered" evidence="1">
    <location>
        <begin position="228"/>
        <end position="283"/>
    </location>
</feature>